<dbReference type="Pfam" id="PF00213">
    <property type="entry name" value="OSCP"/>
    <property type="match status" value="1"/>
</dbReference>
<dbReference type="AlphaFoldDB" id="A0AAD8NDM5"/>
<dbReference type="SUPFAM" id="SSF47928">
    <property type="entry name" value="N-terminal domain of the delta subunit of the F1F0-ATP synthase"/>
    <property type="match status" value="1"/>
</dbReference>
<evidence type="ECO:0000256" key="8">
    <source>
        <dbReference type="ARBA" id="ARBA00023310"/>
    </source>
</evidence>
<reference evidence="9" key="1">
    <citation type="submission" date="2023-02" db="EMBL/GenBank/DDBJ databases">
        <title>Genome of toxic invasive species Heracleum sosnowskyi carries increased number of genes despite the absence of recent whole-genome duplications.</title>
        <authorList>
            <person name="Schelkunov M."/>
            <person name="Shtratnikova V."/>
            <person name="Makarenko M."/>
            <person name="Klepikova A."/>
            <person name="Omelchenko D."/>
            <person name="Novikova G."/>
            <person name="Obukhova E."/>
            <person name="Bogdanov V."/>
            <person name="Penin A."/>
            <person name="Logacheva M."/>
        </authorList>
    </citation>
    <scope>NUCLEOTIDE SEQUENCE</scope>
    <source>
        <strain evidence="9">Hsosn_3</strain>
        <tissue evidence="9">Leaf</tissue>
    </source>
</reference>
<evidence type="ECO:0000256" key="4">
    <source>
        <dbReference type="ARBA" id="ARBA00022448"/>
    </source>
</evidence>
<keyword evidence="4" id="KW-0813">Transport</keyword>
<evidence type="ECO:0000313" key="9">
    <source>
        <dbReference type="EMBL" id="KAK1405062.1"/>
    </source>
</evidence>
<evidence type="ECO:0000256" key="2">
    <source>
        <dbReference type="ARBA" id="ARBA00007046"/>
    </source>
</evidence>
<name>A0AAD8NDM5_9APIA</name>
<dbReference type="PANTHER" id="PTHR11910">
    <property type="entry name" value="ATP SYNTHASE DELTA CHAIN"/>
    <property type="match status" value="1"/>
</dbReference>
<dbReference type="Gene3D" id="1.10.520.20">
    <property type="entry name" value="N-terminal domain of the delta subunit of the F1F0-ATP synthase"/>
    <property type="match status" value="1"/>
</dbReference>
<dbReference type="PROSITE" id="PS00389">
    <property type="entry name" value="ATPASE_DELTA"/>
    <property type="match status" value="1"/>
</dbReference>
<proteinExistence type="inferred from homology"/>
<organism evidence="9 10">
    <name type="scientific">Heracleum sosnowskyi</name>
    <dbReference type="NCBI Taxonomy" id="360622"/>
    <lineage>
        <taxon>Eukaryota</taxon>
        <taxon>Viridiplantae</taxon>
        <taxon>Streptophyta</taxon>
        <taxon>Embryophyta</taxon>
        <taxon>Tracheophyta</taxon>
        <taxon>Spermatophyta</taxon>
        <taxon>Magnoliopsida</taxon>
        <taxon>eudicotyledons</taxon>
        <taxon>Gunneridae</taxon>
        <taxon>Pentapetalae</taxon>
        <taxon>asterids</taxon>
        <taxon>campanulids</taxon>
        <taxon>Apiales</taxon>
        <taxon>Apiaceae</taxon>
        <taxon>Apioideae</taxon>
        <taxon>apioid superclade</taxon>
        <taxon>Tordylieae</taxon>
        <taxon>Tordyliinae</taxon>
        <taxon>Heracleum</taxon>
    </lineage>
</organism>
<evidence type="ECO:0000256" key="5">
    <source>
        <dbReference type="ARBA" id="ARBA00022781"/>
    </source>
</evidence>
<evidence type="ECO:0000256" key="7">
    <source>
        <dbReference type="ARBA" id="ARBA00023136"/>
    </source>
</evidence>
<dbReference type="HAMAP" id="MF_01416">
    <property type="entry name" value="ATP_synth_delta_bact"/>
    <property type="match status" value="1"/>
</dbReference>
<dbReference type="InterPro" id="IPR000711">
    <property type="entry name" value="ATPase_OSCP/dsu"/>
</dbReference>
<dbReference type="PRINTS" id="PR00125">
    <property type="entry name" value="ATPASEDELTA"/>
</dbReference>
<dbReference type="Proteomes" id="UP001237642">
    <property type="component" value="Unassembled WGS sequence"/>
</dbReference>
<reference evidence="9" key="2">
    <citation type="submission" date="2023-05" db="EMBL/GenBank/DDBJ databases">
        <authorList>
            <person name="Schelkunov M.I."/>
        </authorList>
    </citation>
    <scope>NUCLEOTIDE SEQUENCE</scope>
    <source>
        <strain evidence="9">Hsosn_3</strain>
        <tissue evidence="9">Leaf</tissue>
    </source>
</reference>
<keyword evidence="10" id="KW-1185">Reference proteome</keyword>
<sequence length="241" mass="26300">MAAALQQTPITIKSRLSPSPQFTPTKAHTLSFSGGLRIPKLTLSIKSRRRGGARMSDSVASSYATALADVAKSNGTLEATAADLEKISNLFSEESVYRYFTNPTVPVESKNELVDSYTNEANLQPHIANFLNVLIDMKRIDQIKEITEEFEVVYNKITETELAIVTSVVKLDAQHLAQIAKGVQKLTGAKNVRIKTALNESLVAGFTIRYGSGGSKLIDMSVKKQLEEIAETLEVGDLQLV</sequence>
<comment type="subcellular location">
    <subcellularLocation>
        <location evidence="1">Membrane</location>
    </subcellularLocation>
</comment>
<evidence type="ECO:0000313" key="10">
    <source>
        <dbReference type="Proteomes" id="UP001237642"/>
    </source>
</evidence>
<dbReference type="GO" id="GO:0046933">
    <property type="term" value="F:proton-transporting ATP synthase activity, rotational mechanism"/>
    <property type="evidence" value="ECO:0007669"/>
    <property type="project" value="InterPro"/>
</dbReference>
<dbReference type="InterPro" id="IPR020781">
    <property type="entry name" value="ATPase_OSCP/d_CS"/>
</dbReference>
<keyword evidence="7" id="KW-0472">Membrane</keyword>
<evidence type="ECO:0000256" key="3">
    <source>
        <dbReference type="ARBA" id="ARBA00011648"/>
    </source>
</evidence>
<dbReference type="InterPro" id="IPR026015">
    <property type="entry name" value="ATP_synth_OSCP/delta_N_sf"/>
</dbReference>
<comment type="caution">
    <text evidence="9">The sequence shown here is derived from an EMBL/GenBank/DDBJ whole genome shotgun (WGS) entry which is preliminary data.</text>
</comment>
<dbReference type="NCBIfam" id="TIGR01145">
    <property type="entry name" value="ATP_synt_delta"/>
    <property type="match status" value="1"/>
</dbReference>
<accession>A0AAD8NDM5</accession>
<evidence type="ECO:0000256" key="1">
    <source>
        <dbReference type="ARBA" id="ARBA00004370"/>
    </source>
</evidence>
<keyword evidence="8" id="KW-0066">ATP synthesis</keyword>
<keyword evidence="6" id="KW-0406">Ion transport</keyword>
<evidence type="ECO:0000256" key="6">
    <source>
        <dbReference type="ARBA" id="ARBA00023065"/>
    </source>
</evidence>
<dbReference type="GO" id="GO:0016020">
    <property type="term" value="C:membrane"/>
    <property type="evidence" value="ECO:0007669"/>
    <property type="project" value="UniProtKB-SubCell"/>
</dbReference>
<dbReference type="EMBL" id="JAUIZM010000001">
    <property type="protein sequence ID" value="KAK1405062.1"/>
    <property type="molecule type" value="Genomic_DNA"/>
</dbReference>
<gene>
    <name evidence="9" type="ORF">POM88_004667</name>
</gene>
<protein>
    <submittedName>
        <fullName evidence="9">ATP synthase delta chain, chloroplastic</fullName>
    </submittedName>
</protein>
<comment type="subunit">
    <text evidence="3">F-type ATPases have 2 components, CF(1) - the catalytic core - and CF(0) - the membrane proton channel. CF(1) has five subunits: alpha(3), beta(3), gamma(1), delta(1), epsilon(1). CF(0) has three main subunits: a, b and c.</text>
</comment>
<comment type="similarity">
    <text evidence="2">Belongs to the ATPase delta chain family.</text>
</comment>
<keyword evidence="5" id="KW-0375">Hydrogen ion transport</keyword>